<dbReference type="OrthoDB" id="3130847at2759"/>
<evidence type="ECO:0000313" key="1">
    <source>
        <dbReference type="EMBL" id="KDR69355.1"/>
    </source>
</evidence>
<accession>A0A067SEK0</accession>
<dbReference type="Proteomes" id="UP000027222">
    <property type="component" value="Unassembled WGS sequence"/>
</dbReference>
<evidence type="ECO:0008006" key="3">
    <source>
        <dbReference type="Google" id="ProtNLM"/>
    </source>
</evidence>
<dbReference type="AlphaFoldDB" id="A0A067SEK0"/>
<protein>
    <recommendedName>
        <fullName evidence="3">F-box domain-containing protein</fullName>
    </recommendedName>
</protein>
<gene>
    <name evidence="1" type="ORF">GALMADRAFT_931819</name>
</gene>
<dbReference type="EMBL" id="KL142403">
    <property type="protein sequence ID" value="KDR69355.1"/>
    <property type="molecule type" value="Genomic_DNA"/>
</dbReference>
<evidence type="ECO:0000313" key="2">
    <source>
        <dbReference type="Proteomes" id="UP000027222"/>
    </source>
</evidence>
<dbReference type="SUPFAM" id="SSF52047">
    <property type="entry name" value="RNI-like"/>
    <property type="match status" value="1"/>
</dbReference>
<name>A0A067SEK0_GALM3</name>
<organism evidence="1 2">
    <name type="scientific">Galerina marginata (strain CBS 339.88)</name>
    <dbReference type="NCBI Taxonomy" id="685588"/>
    <lineage>
        <taxon>Eukaryota</taxon>
        <taxon>Fungi</taxon>
        <taxon>Dikarya</taxon>
        <taxon>Basidiomycota</taxon>
        <taxon>Agaricomycotina</taxon>
        <taxon>Agaricomycetes</taxon>
        <taxon>Agaricomycetidae</taxon>
        <taxon>Agaricales</taxon>
        <taxon>Agaricineae</taxon>
        <taxon>Strophariaceae</taxon>
        <taxon>Galerina</taxon>
    </lineage>
</organism>
<dbReference type="HOGENOM" id="CLU_829111_0_0_1"/>
<proteinExistence type="predicted"/>
<sequence>MALDHISNSSSSTSLPFDVFGVVIDILASETSSSPYFSLKNLMALSFTCHDLLLLCQPYTFKTVNLRANFYLRKVTGKAFYEIPTIGLQEMGLALKRNPRVASYVRNLNLQLSPSDVTGDDLIDILRQFTRLQKLTLTPPENPHYIQGVQHWWADGDEDLDGEGDLGLIEVDGWTYVERYEQCKLDWRDLSPELQNTLRGLIHLPKLTTLKLLLLSGFPTDVLAIATNLQILHVNRCEFVAGFPGEPVPSAGIQLQQVKLRPGSNSNIQMLKGHALPGVPPVLDLSWTGNLFCIFRECDNWEDNIAELAAILDDLSHLETLTLFYRCTSDNFCRC</sequence>
<keyword evidence="2" id="KW-1185">Reference proteome</keyword>
<reference evidence="2" key="1">
    <citation type="journal article" date="2014" name="Proc. Natl. Acad. Sci. U.S.A.">
        <title>Extensive sampling of basidiomycete genomes demonstrates inadequacy of the white-rot/brown-rot paradigm for wood decay fungi.</title>
        <authorList>
            <person name="Riley R."/>
            <person name="Salamov A.A."/>
            <person name="Brown D.W."/>
            <person name="Nagy L.G."/>
            <person name="Floudas D."/>
            <person name="Held B.W."/>
            <person name="Levasseur A."/>
            <person name="Lombard V."/>
            <person name="Morin E."/>
            <person name="Otillar R."/>
            <person name="Lindquist E.A."/>
            <person name="Sun H."/>
            <person name="LaButti K.M."/>
            <person name="Schmutz J."/>
            <person name="Jabbour D."/>
            <person name="Luo H."/>
            <person name="Baker S.E."/>
            <person name="Pisabarro A.G."/>
            <person name="Walton J.D."/>
            <person name="Blanchette R.A."/>
            <person name="Henrissat B."/>
            <person name="Martin F."/>
            <person name="Cullen D."/>
            <person name="Hibbett D.S."/>
            <person name="Grigoriev I.V."/>
        </authorList>
    </citation>
    <scope>NUCLEOTIDE SEQUENCE [LARGE SCALE GENOMIC DNA]</scope>
    <source>
        <strain evidence="2">CBS 339.88</strain>
    </source>
</reference>